<organism evidence="2 3">
    <name type="scientific">Pontibacter populi</name>
    <dbReference type="NCBI Taxonomy" id="890055"/>
    <lineage>
        <taxon>Bacteria</taxon>
        <taxon>Pseudomonadati</taxon>
        <taxon>Bacteroidota</taxon>
        <taxon>Cytophagia</taxon>
        <taxon>Cytophagales</taxon>
        <taxon>Hymenobacteraceae</taxon>
        <taxon>Pontibacter</taxon>
    </lineage>
</organism>
<evidence type="ECO:0000313" key="2">
    <source>
        <dbReference type="EMBL" id="MBW3366570.1"/>
    </source>
</evidence>
<evidence type="ECO:0000256" key="1">
    <source>
        <dbReference type="SAM" id="SignalP"/>
    </source>
</evidence>
<feature type="chain" id="PRO_5047330760" description="TraB/GumN family protein" evidence="1">
    <location>
        <begin position="31"/>
        <end position="364"/>
    </location>
</feature>
<accession>A0ABS6XF02</accession>
<evidence type="ECO:0000313" key="3">
    <source>
        <dbReference type="Proteomes" id="UP000774935"/>
    </source>
</evidence>
<comment type="caution">
    <text evidence="2">The sequence shown here is derived from an EMBL/GenBank/DDBJ whole genome shotgun (WGS) entry which is preliminary data.</text>
</comment>
<feature type="signal peptide" evidence="1">
    <location>
        <begin position="1"/>
        <end position="30"/>
    </location>
</feature>
<dbReference type="RefSeq" id="WP_199111320.1">
    <property type="nucleotide sequence ID" value="NZ_JAHWXQ010000005.1"/>
</dbReference>
<dbReference type="EMBL" id="JAHWXQ010000005">
    <property type="protein sequence ID" value="MBW3366570.1"/>
    <property type="molecule type" value="Genomic_DNA"/>
</dbReference>
<name>A0ABS6XF02_9BACT</name>
<reference evidence="2 3" key="1">
    <citation type="submission" date="2021-07" db="EMBL/GenBank/DDBJ databases">
        <authorList>
            <person name="Kim M.K."/>
        </authorList>
    </citation>
    <scope>NUCLEOTIDE SEQUENCE [LARGE SCALE GENOMIC DNA]</scope>
    <source>
        <strain evidence="2 3">HLY7-15</strain>
    </source>
</reference>
<keyword evidence="1" id="KW-0732">Signal</keyword>
<proteinExistence type="predicted"/>
<evidence type="ECO:0008006" key="4">
    <source>
        <dbReference type="Google" id="ProtNLM"/>
    </source>
</evidence>
<keyword evidence="3" id="KW-1185">Reference proteome</keyword>
<dbReference type="Proteomes" id="UP000774935">
    <property type="component" value="Unassembled WGS sequence"/>
</dbReference>
<gene>
    <name evidence="2" type="ORF">KYK27_16035</name>
</gene>
<dbReference type="InterPro" id="IPR043749">
    <property type="entry name" value="DUF5694"/>
</dbReference>
<dbReference type="Pfam" id="PF18950">
    <property type="entry name" value="DUF5694"/>
    <property type="match status" value="1"/>
</dbReference>
<sequence length="364" mass="41159">MTTTFTRNSLLSTLFIVAAFCFCIAFSTQAQQIEIVIVGSAHGNGGSDDVYRPVIDKLKNYKPDMVFGEYLSSEDMKAAMAAGHLSSKSINRKIEYLQARDPKGAGKKVNTAKSYQALNKFAFFHKTRMDLARSLYLNLDRGNAEYQFYVLEQQMQDKFEKSEQVYFEKLFGGVDSLRKVGLIRKNSEYQRIYFPLVYELGHDRIYAADCQKYEAAWNDATRKAQATIKKMNEAAKADTSSAAGLAAKAIKLYTASANARMKGIDYASYNFLNSELYAELDEVVNFMGGPRFFDEPGYPKAEIQEMLHLWEKRNEGICENIIRQAKEKGATKVIFGVGSSHRKGMEEIFAKMPDVKLVNYNDLP</sequence>
<protein>
    <recommendedName>
        <fullName evidence="4">TraB/GumN family protein</fullName>
    </recommendedName>
</protein>